<feature type="region of interest" description="Disordered" evidence="1">
    <location>
        <begin position="35"/>
        <end position="56"/>
    </location>
</feature>
<protein>
    <submittedName>
        <fullName evidence="2">Uncharacterized protein</fullName>
    </submittedName>
</protein>
<comment type="caution">
    <text evidence="2">The sequence shown here is derived from an EMBL/GenBank/DDBJ whole genome shotgun (WGS) entry which is preliminary data.</text>
</comment>
<name>A0AAD9EMJ7_9PEZI</name>
<evidence type="ECO:0000313" key="2">
    <source>
        <dbReference type="EMBL" id="KAK1850006.1"/>
    </source>
</evidence>
<feature type="compositionally biased region" description="Basic and acidic residues" evidence="1">
    <location>
        <begin position="94"/>
        <end position="111"/>
    </location>
</feature>
<reference evidence="2" key="1">
    <citation type="submission" date="2023-01" db="EMBL/GenBank/DDBJ databases">
        <title>Colletotrichum chrysophilum M932 genome sequence.</title>
        <authorList>
            <person name="Baroncelli R."/>
        </authorList>
    </citation>
    <scope>NUCLEOTIDE SEQUENCE</scope>
    <source>
        <strain evidence="2">M932</strain>
    </source>
</reference>
<accession>A0AAD9EMJ7</accession>
<dbReference type="AlphaFoldDB" id="A0AAD9EMJ7"/>
<gene>
    <name evidence="2" type="ORF">CCHR01_07330</name>
</gene>
<evidence type="ECO:0000313" key="3">
    <source>
        <dbReference type="Proteomes" id="UP001243330"/>
    </source>
</evidence>
<sequence length="111" mass="11754">MGVSEPLAAAKRRRVLYVVCAPSAWFPGSELRKAVSDEAPDADPGAEETGAGIEGGLIQSMGAQSAWLVRSDNCRDTSGQSLGGNAARSMAVGEGKEEETYRRDGVRVRRD</sequence>
<evidence type="ECO:0000256" key="1">
    <source>
        <dbReference type="SAM" id="MobiDB-lite"/>
    </source>
</evidence>
<dbReference type="Proteomes" id="UP001243330">
    <property type="component" value="Unassembled WGS sequence"/>
</dbReference>
<keyword evidence="3" id="KW-1185">Reference proteome</keyword>
<dbReference type="EMBL" id="JAQOWY010000129">
    <property type="protein sequence ID" value="KAK1850006.1"/>
    <property type="molecule type" value="Genomic_DNA"/>
</dbReference>
<proteinExistence type="predicted"/>
<feature type="region of interest" description="Disordered" evidence="1">
    <location>
        <begin position="74"/>
        <end position="111"/>
    </location>
</feature>
<organism evidence="2 3">
    <name type="scientific">Colletotrichum chrysophilum</name>
    <dbReference type="NCBI Taxonomy" id="1836956"/>
    <lineage>
        <taxon>Eukaryota</taxon>
        <taxon>Fungi</taxon>
        <taxon>Dikarya</taxon>
        <taxon>Ascomycota</taxon>
        <taxon>Pezizomycotina</taxon>
        <taxon>Sordariomycetes</taxon>
        <taxon>Hypocreomycetidae</taxon>
        <taxon>Glomerellales</taxon>
        <taxon>Glomerellaceae</taxon>
        <taxon>Colletotrichum</taxon>
        <taxon>Colletotrichum gloeosporioides species complex</taxon>
    </lineage>
</organism>